<protein>
    <recommendedName>
        <fullName evidence="6">Protein DETOXIFICATION</fullName>
    </recommendedName>
    <alternativeName>
        <fullName evidence="6">Multidrug and toxic compound extrusion protein</fullName>
    </alternativeName>
</protein>
<feature type="region of interest" description="Disordered" evidence="7">
    <location>
        <begin position="1"/>
        <end position="39"/>
    </location>
</feature>
<dbReference type="GO" id="GO:0015297">
    <property type="term" value="F:antiporter activity"/>
    <property type="evidence" value="ECO:0007669"/>
    <property type="project" value="InterPro"/>
</dbReference>
<feature type="transmembrane region" description="Helical" evidence="6">
    <location>
        <begin position="459"/>
        <end position="480"/>
    </location>
</feature>
<feature type="transmembrane region" description="Helical" evidence="6">
    <location>
        <begin position="431"/>
        <end position="453"/>
    </location>
</feature>
<evidence type="ECO:0000256" key="3">
    <source>
        <dbReference type="ARBA" id="ARBA00022692"/>
    </source>
</evidence>
<evidence type="ECO:0000313" key="8">
    <source>
        <dbReference type="EMBL" id="KAI3426222.1"/>
    </source>
</evidence>
<feature type="transmembrane region" description="Helical" evidence="6">
    <location>
        <begin position="279"/>
        <end position="297"/>
    </location>
</feature>
<reference evidence="8" key="1">
    <citation type="journal article" date="2019" name="Plant J.">
        <title>Chlorella vulgaris genome assembly and annotation reveals the molecular basis for metabolic acclimation to high light conditions.</title>
        <authorList>
            <person name="Cecchin M."/>
            <person name="Marcolungo L."/>
            <person name="Rossato M."/>
            <person name="Girolomoni L."/>
            <person name="Cosentino E."/>
            <person name="Cuine S."/>
            <person name="Li-Beisson Y."/>
            <person name="Delledonne M."/>
            <person name="Ballottari M."/>
        </authorList>
    </citation>
    <scope>NUCLEOTIDE SEQUENCE</scope>
    <source>
        <strain evidence="8">211/11P</strain>
    </source>
</reference>
<dbReference type="InterPro" id="IPR002528">
    <property type="entry name" value="MATE_fam"/>
</dbReference>
<dbReference type="Pfam" id="PF01554">
    <property type="entry name" value="MatE"/>
    <property type="match status" value="2"/>
</dbReference>
<evidence type="ECO:0000256" key="2">
    <source>
        <dbReference type="ARBA" id="ARBA00010199"/>
    </source>
</evidence>
<keyword evidence="5 6" id="KW-0472">Membrane</keyword>
<evidence type="ECO:0000256" key="1">
    <source>
        <dbReference type="ARBA" id="ARBA00004141"/>
    </source>
</evidence>
<feature type="transmembrane region" description="Helical" evidence="6">
    <location>
        <begin position="127"/>
        <end position="153"/>
    </location>
</feature>
<gene>
    <name evidence="8" type="ORF">D9Q98_008598</name>
</gene>
<reference evidence="8" key="2">
    <citation type="submission" date="2020-11" db="EMBL/GenBank/DDBJ databases">
        <authorList>
            <person name="Cecchin M."/>
            <person name="Marcolungo L."/>
            <person name="Rossato M."/>
            <person name="Girolomoni L."/>
            <person name="Cosentino E."/>
            <person name="Cuine S."/>
            <person name="Li-Beisson Y."/>
            <person name="Delledonne M."/>
            <person name="Ballottari M."/>
        </authorList>
    </citation>
    <scope>NUCLEOTIDE SEQUENCE</scope>
    <source>
        <strain evidence="8">211/11P</strain>
        <tissue evidence="8">Whole cell</tissue>
    </source>
</reference>
<feature type="transmembrane region" description="Helical" evidence="6">
    <location>
        <begin position="233"/>
        <end position="253"/>
    </location>
</feature>
<accession>A0A9D4TIE3</accession>
<evidence type="ECO:0000256" key="4">
    <source>
        <dbReference type="ARBA" id="ARBA00022989"/>
    </source>
</evidence>
<feature type="transmembrane region" description="Helical" evidence="6">
    <location>
        <begin position="173"/>
        <end position="190"/>
    </location>
</feature>
<proteinExistence type="inferred from homology"/>
<feature type="transmembrane region" description="Helical" evidence="6">
    <location>
        <begin position="356"/>
        <end position="380"/>
    </location>
</feature>
<dbReference type="NCBIfam" id="TIGR00797">
    <property type="entry name" value="matE"/>
    <property type="match status" value="1"/>
</dbReference>
<dbReference type="CDD" id="cd13132">
    <property type="entry name" value="MATE_eukaryotic"/>
    <property type="match status" value="1"/>
</dbReference>
<dbReference type="AlphaFoldDB" id="A0A9D4TIE3"/>
<comment type="subcellular location">
    <subcellularLocation>
        <location evidence="1">Membrane</location>
        <topology evidence="1">Multi-pass membrane protein</topology>
    </subcellularLocation>
</comment>
<keyword evidence="9" id="KW-1185">Reference proteome</keyword>
<name>A0A9D4TIE3_CHLVU</name>
<dbReference type="GO" id="GO:0042910">
    <property type="term" value="F:xenobiotic transmembrane transporter activity"/>
    <property type="evidence" value="ECO:0007669"/>
    <property type="project" value="InterPro"/>
</dbReference>
<keyword evidence="4 6" id="KW-1133">Transmembrane helix</keyword>
<comment type="similarity">
    <text evidence="2 6">Belongs to the multi antimicrobial extrusion (MATE) (TC 2.A.66.1) family.</text>
</comment>
<evidence type="ECO:0000256" key="5">
    <source>
        <dbReference type="ARBA" id="ARBA00023136"/>
    </source>
</evidence>
<feature type="transmembrane region" description="Helical" evidence="6">
    <location>
        <begin position="312"/>
        <end position="335"/>
    </location>
</feature>
<dbReference type="OrthoDB" id="2126698at2759"/>
<dbReference type="PANTHER" id="PTHR11206">
    <property type="entry name" value="MULTIDRUG RESISTANCE PROTEIN"/>
    <property type="match status" value="1"/>
</dbReference>
<dbReference type="InterPro" id="IPR045069">
    <property type="entry name" value="MATE_euk"/>
</dbReference>
<organism evidence="8 9">
    <name type="scientific">Chlorella vulgaris</name>
    <name type="common">Green alga</name>
    <dbReference type="NCBI Taxonomy" id="3077"/>
    <lineage>
        <taxon>Eukaryota</taxon>
        <taxon>Viridiplantae</taxon>
        <taxon>Chlorophyta</taxon>
        <taxon>core chlorophytes</taxon>
        <taxon>Trebouxiophyceae</taxon>
        <taxon>Chlorellales</taxon>
        <taxon>Chlorellaceae</taxon>
        <taxon>Chlorella clade</taxon>
        <taxon>Chlorella</taxon>
    </lineage>
</organism>
<dbReference type="GO" id="GO:0016020">
    <property type="term" value="C:membrane"/>
    <property type="evidence" value="ECO:0007669"/>
    <property type="project" value="UniProtKB-SubCell"/>
</dbReference>
<keyword evidence="3 6" id="KW-0812">Transmembrane</keyword>
<dbReference type="GO" id="GO:1990961">
    <property type="term" value="P:xenobiotic detoxification by transmembrane export across the plasma membrane"/>
    <property type="evidence" value="ECO:0007669"/>
    <property type="project" value="InterPro"/>
</dbReference>
<feature type="transmembrane region" description="Helical" evidence="6">
    <location>
        <begin position="96"/>
        <end position="115"/>
    </location>
</feature>
<evidence type="ECO:0000256" key="7">
    <source>
        <dbReference type="SAM" id="MobiDB-lite"/>
    </source>
</evidence>
<feature type="transmembrane region" description="Helical" evidence="6">
    <location>
        <begin position="202"/>
        <end position="221"/>
    </location>
</feature>
<comment type="caution">
    <text evidence="8">The sequence shown here is derived from an EMBL/GenBank/DDBJ whole genome shotgun (WGS) entry which is preliminary data.</text>
</comment>
<evidence type="ECO:0000313" key="9">
    <source>
        <dbReference type="Proteomes" id="UP001055712"/>
    </source>
</evidence>
<evidence type="ECO:0000256" key="6">
    <source>
        <dbReference type="RuleBase" id="RU004914"/>
    </source>
</evidence>
<dbReference type="Proteomes" id="UP001055712">
    <property type="component" value="Unassembled WGS sequence"/>
</dbReference>
<sequence length="529" mass="55977">MEPQSGVPASAPDTPDLEEPLLAPLLRPPPHATANGDGGGPPVVGLAAAEAKRIWIIGGPLALEELICYLSTLICFGMLGRLGGFALGVYTLAHSITNITGIAFLSGVTGAVDTFSSQAHGFKAYKAIGLVLQRALVVSLLTCVPLLVLYAFAHPLLLALGQQPHLATEAARYIHLFAPMVPLHAVNLCLYRTLASQGATMYVLAAGTFFCAVTAPINWLLIFKLRLGLDGSALAFVALEAIYCMCLIGMCVLHNWRRPPAERWWGGWSRDALRGWGPFLRLSAAATAMVICDWWLYDLLTLLAGLLPNPDVALAACGIIYNINTLVFTLSYGLSYAMCARVGQLLGAIKPRAAKLAGEVGTAMGLAVAGAACLILLPLRHQVAELFTDDEAVIEACSALMLPLAALLISNGATALQSGILHGCARQKMGALVNGIANYGFGLPAMLLLAFYFREGAAGLWWGITASTFLQAAILQTLITRFDWQAEAERAARLVHHLSSGHLLTAAFSGELVAAHSAEAVAPLRVRGL</sequence>
<feature type="transmembrane region" description="Helical" evidence="6">
    <location>
        <begin position="392"/>
        <end position="410"/>
    </location>
</feature>
<dbReference type="EMBL" id="SIDB01000011">
    <property type="protein sequence ID" value="KAI3426222.1"/>
    <property type="molecule type" value="Genomic_DNA"/>
</dbReference>